<evidence type="ECO:0000256" key="1">
    <source>
        <dbReference type="SAM" id="MobiDB-lite"/>
    </source>
</evidence>
<dbReference type="RefSeq" id="XP_060408673.1">
    <property type="nucleotide sequence ID" value="XM_060561668.1"/>
</dbReference>
<dbReference type="EMBL" id="JAHLJV010000102">
    <property type="protein sequence ID" value="KAK1572906.1"/>
    <property type="molecule type" value="Genomic_DNA"/>
</dbReference>
<organism evidence="2 3">
    <name type="scientific">Colletotrichum navitas</name>
    <dbReference type="NCBI Taxonomy" id="681940"/>
    <lineage>
        <taxon>Eukaryota</taxon>
        <taxon>Fungi</taxon>
        <taxon>Dikarya</taxon>
        <taxon>Ascomycota</taxon>
        <taxon>Pezizomycotina</taxon>
        <taxon>Sordariomycetes</taxon>
        <taxon>Hypocreomycetidae</taxon>
        <taxon>Glomerellales</taxon>
        <taxon>Glomerellaceae</taxon>
        <taxon>Colletotrichum</taxon>
        <taxon>Colletotrichum graminicola species complex</taxon>
    </lineage>
</organism>
<keyword evidence="3" id="KW-1185">Reference proteome</keyword>
<feature type="region of interest" description="Disordered" evidence="1">
    <location>
        <begin position="1"/>
        <end position="164"/>
    </location>
</feature>
<accession>A0AAD8PMP9</accession>
<dbReference type="Proteomes" id="UP001230504">
    <property type="component" value="Unassembled WGS sequence"/>
</dbReference>
<gene>
    <name evidence="2" type="ORF">LY79DRAFT_594244</name>
</gene>
<comment type="caution">
    <text evidence="2">The sequence shown here is derived from an EMBL/GenBank/DDBJ whole genome shotgun (WGS) entry which is preliminary data.</text>
</comment>
<protein>
    <submittedName>
        <fullName evidence="2">Uncharacterized protein</fullName>
    </submittedName>
</protein>
<name>A0AAD8PMP9_9PEZI</name>
<dbReference type="AlphaFoldDB" id="A0AAD8PMP9"/>
<dbReference type="GeneID" id="85445908"/>
<evidence type="ECO:0000313" key="3">
    <source>
        <dbReference type="Proteomes" id="UP001230504"/>
    </source>
</evidence>
<feature type="compositionally biased region" description="Low complexity" evidence="1">
    <location>
        <begin position="73"/>
        <end position="84"/>
    </location>
</feature>
<feature type="compositionally biased region" description="Polar residues" evidence="1">
    <location>
        <begin position="52"/>
        <end position="68"/>
    </location>
</feature>
<feature type="compositionally biased region" description="Low complexity" evidence="1">
    <location>
        <begin position="1"/>
        <end position="40"/>
    </location>
</feature>
<sequence length="164" mass="18347">MDSAKQKSGSSRKSSSQSGKRPRHSSSGPVSSSSSNQQQQVPRTLVQHLESNRYSHSTKHQPQLSKNYDTSDSRSSVVSWNSTTGSANDGYSGRNDDYRLSDVQYSRQVRQDHARNLPGPALPSHQRATPKKQIRDYDNKFGGYQPTTVAPKQYSYPRDLEIDS</sequence>
<evidence type="ECO:0000313" key="2">
    <source>
        <dbReference type="EMBL" id="KAK1572906.1"/>
    </source>
</evidence>
<reference evidence="2" key="1">
    <citation type="submission" date="2021-06" db="EMBL/GenBank/DDBJ databases">
        <title>Comparative genomics, transcriptomics and evolutionary studies reveal genomic signatures of adaptation to plant cell wall in hemibiotrophic fungi.</title>
        <authorList>
            <consortium name="DOE Joint Genome Institute"/>
            <person name="Baroncelli R."/>
            <person name="Diaz J.F."/>
            <person name="Benocci T."/>
            <person name="Peng M."/>
            <person name="Battaglia E."/>
            <person name="Haridas S."/>
            <person name="Andreopoulos W."/>
            <person name="Labutti K."/>
            <person name="Pangilinan J."/>
            <person name="Floch G.L."/>
            <person name="Makela M.R."/>
            <person name="Henrissat B."/>
            <person name="Grigoriev I.V."/>
            <person name="Crouch J.A."/>
            <person name="De Vries R.P."/>
            <person name="Sukno S.A."/>
            <person name="Thon M.R."/>
        </authorList>
    </citation>
    <scope>NUCLEOTIDE SEQUENCE</scope>
    <source>
        <strain evidence="2">CBS 125086</strain>
    </source>
</reference>
<proteinExistence type="predicted"/>